<name>A0A0V1PX90_9ASCO</name>
<evidence type="ECO:0000256" key="9">
    <source>
        <dbReference type="SAM" id="MobiDB-lite"/>
    </source>
</evidence>
<dbReference type="Pfam" id="PF20671">
    <property type="entry name" value="COG3_C"/>
    <property type="match status" value="1"/>
</dbReference>
<evidence type="ECO:0000313" key="13">
    <source>
        <dbReference type="Proteomes" id="UP000054251"/>
    </source>
</evidence>
<dbReference type="AlphaFoldDB" id="A0A0V1PX90"/>
<dbReference type="PANTHER" id="PTHR13302">
    <property type="entry name" value="CONSERVED OLIGOMERIC GOLGI COMPLEX COMPONENT 3"/>
    <property type="match status" value="1"/>
</dbReference>
<keyword evidence="6" id="KW-0333">Golgi apparatus</keyword>
<dbReference type="InterPro" id="IPR007265">
    <property type="entry name" value="COG_su3"/>
</dbReference>
<dbReference type="GeneID" id="26840542"/>
<evidence type="ECO:0000256" key="3">
    <source>
        <dbReference type="ARBA" id="ARBA00020976"/>
    </source>
</evidence>
<dbReference type="RefSeq" id="XP_015466816.1">
    <property type="nucleotide sequence ID" value="XM_015612362.1"/>
</dbReference>
<dbReference type="Pfam" id="PF04136">
    <property type="entry name" value="COG3_N"/>
    <property type="match status" value="1"/>
</dbReference>
<gene>
    <name evidence="12" type="ORF">AC631_03533</name>
</gene>
<dbReference type="InterPro" id="IPR048685">
    <property type="entry name" value="COG3_C"/>
</dbReference>
<feature type="domain" description="Conserved oligomeric Golgi complex subunit 3 C-terminal" evidence="11">
    <location>
        <begin position="283"/>
        <end position="615"/>
    </location>
</feature>
<dbReference type="GO" id="GO:0017119">
    <property type="term" value="C:Golgi transport complex"/>
    <property type="evidence" value="ECO:0007669"/>
    <property type="project" value="TreeGrafter"/>
</dbReference>
<accession>A0A0V1PX90</accession>
<protein>
    <recommendedName>
        <fullName evidence="3">Conserved oligomeric Golgi complex subunit 3</fullName>
    </recommendedName>
    <alternativeName>
        <fullName evidence="8">Component of oligomeric Golgi complex 3</fullName>
    </alternativeName>
</protein>
<feature type="domain" description="Conserved oligomeric Golgi complex subunit 3 N-terminal" evidence="10">
    <location>
        <begin position="114"/>
        <end position="257"/>
    </location>
</feature>
<dbReference type="GO" id="GO:0006914">
    <property type="term" value="P:autophagy"/>
    <property type="evidence" value="ECO:0007669"/>
    <property type="project" value="TreeGrafter"/>
</dbReference>
<keyword evidence="7" id="KW-0472">Membrane</keyword>
<evidence type="ECO:0000259" key="11">
    <source>
        <dbReference type="Pfam" id="PF20671"/>
    </source>
</evidence>
<comment type="caution">
    <text evidence="12">The sequence shown here is derived from an EMBL/GenBank/DDBJ whole genome shotgun (WGS) entry which is preliminary data.</text>
</comment>
<dbReference type="InterPro" id="IPR048320">
    <property type="entry name" value="COG3_N"/>
</dbReference>
<evidence type="ECO:0000313" key="12">
    <source>
        <dbReference type="EMBL" id="KSA00714.1"/>
    </source>
</evidence>
<evidence type="ECO:0000256" key="7">
    <source>
        <dbReference type="ARBA" id="ARBA00023136"/>
    </source>
</evidence>
<proteinExistence type="inferred from homology"/>
<dbReference type="PANTHER" id="PTHR13302:SF8">
    <property type="entry name" value="CONSERVED OLIGOMERIC GOLGI COMPLEX SUBUNIT 3"/>
    <property type="match status" value="1"/>
</dbReference>
<evidence type="ECO:0000256" key="4">
    <source>
        <dbReference type="ARBA" id="ARBA00022448"/>
    </source>
</evidence>
<evidence type="ECO:0000256" key="2">
    <source>
        <dbReference type="ARBA" id="ARBA00009936"/>
    </source>
</evidence>
<evidence type="ECO:0000259" key="10">
    <source>
        <dbReference type="Pfam" id="PF04136"/>
    </source>
</evidence>
<comment type="subcellular location">
    <subcellularLocation>
        <location evidence="1">Golgi apparatus membrane</location>
        <topology evidence="1">Peripheral membrane protein</topology>
    </subcellularLocation>
</comment>
<dbReference type="GO" id="GO:0007030">
    <property type="term" value="P:Golgi organization"/>
    <property type="evidence" value="ECO:0007669"/>
    <property type="project" value="TreeGrafter"/>
</dbReference>
<comment type="similarity">
    <text evidence="2">Belongs to the COG3 family.</text>
</comment>
<dbReference type="GO" id="GO:0006891">
    <property type="term" value="P:intra-Golgi vesicle-mediated transport"/>
    <property type="evidence" value="ECO:0007669"/>
    <property type="project" value="TreeGrafter"/>
</dbReference>
<evidence type="ECO:0000256" key="1">
    <source>
        <dbReference type="ARBA" id="ARBA00004395"/>
    </source>
</evidence>
<dbReference type="Proteomes" id="UP000054251">
    <property type="component" value="Unassembled WGS sequence"/>
</dbReference>
<evidence type="ECO:0000256" key="5">
    <source>
        <dbReference type="ARBA" id="ARBA00022927"/>
    </source>
</evidence>
<dbReference type="GO" id="GO:0000139">
    <property type="term" value="C:Golgi membrane"/>
    <property type="evidence" value="ECO:0007669"/>
    <property type="project" value="UniProtKB-SubCell"/>
</dbReference>
<reference evidence="12 13" key="1">
    <citation type="submission" date="2015-11" db="EMBL/GenBank/DDBJ databases">
        <title>The genome of Debaryomyces fabryi.</title>
        <authorList>
            <person name="Tafer H."/>
            <person name="Lopandic K."/>
        </authorList>
    </citation>
    <scope>NUCLEOTIDE SEQUENCE [LARGE SCALE GENOMIC DNA]</scope>
    <source>
        <strain evidence="12 13">CBS 789</strain>
    </source>
</reference>
<keyword evidence="5" id="KW-0653">Protein transport</keyword>
<dbReference type="EMBL" id="LMYN01000077">
    <property type="protein sequence ID" value="KSA00714.1"/>
    <property type="molecule type" value="Genomic_DNA"/>
</dbReference>
<feature type="region of interest" description="Disordered" evidence="9">
    <location>
        <begin position="20"/>
        <end position="58"/>
    </location>
</feature>
<dbReference type="OrthoDB" id="296793at2759"/>
<keyword evidence="13" id="KW-1185">Reference proteome</keyword>
<evidence type="ECO:0000256" key="6">
    <source>
        <dbReference type="ARBA" id="ARBA00023034"/>
    </source>
</evidence>
<evidence type="ECO:0000256" key="8">
    <source>
        <dbReference type="ARBA" id="ARBA00031339"/>
    </source>
</evidence>
<sequence>MTRDRSKSIVKRIALDVPSYNDDKLNLGETSGNQSPAGVIKADKKPKRNRSKSLSLDKEYRDREEDTFHLFPFSKREHEYLWLKYINTYNYNSILNPDEIKKINNISNDFILNFQSNCQLNIENMKDLMDQTETILKSLNLLARQYDKVSSETSEFANHSTKLLNTQLKYETVSGEINQSLEIFESLERITKTLTSPGNNLIKRKSFQDILNKLDRSIEFIEKHPQFKDIELYKVRFRQCMTRSLTLIRNYLINELKTLHDGVYSKLNRSSSENIAGNVTIDVFLYNEFDNYIAEYEGQFYSFPNLVSEITKRIEYHDEYKGLLHDVLQQYFKTRSKLLEKSIWDHLNASAKNSAKDLVQFSQDNISFFKKVIDREFLTFTKYFYSYQSLPLPSYMNSELYDWFRDILDPLYDTLRNKIIRETNITTLCQLTTLLQKYYEFEDDESVDIIQENQINYGSLFETILQDVQSRLIFRIQIYIDDKLIKYKPKPEDLKIGNRKRSSALNNESADEENSLDADYKENLFKDLYLPLGKALTILSNIYELINSVVFDDLAHYIVHSCIYILKNGAYKISLAHLGKLDTKLYYLKNLIILQNQLNNFDIQYVRTETTLDFTSGINEIFQTFRNGEFIYNYNQNGGFIELVKKSAPKVINNMIDAKYEIELELNNAVHEFITECANIISEPILSKTSKEEPLQKSLLFRDNLMTELPKFHKEIKFFINEVNIIKYLIDNLSNLVITTYENFYHLLEQELQKDENLKHDMQEIMEVDTLIGFITDIVSGLYENDEISPPHIEFNEDILNDTEIDVSE</sequence>
<organism evidence="12 13">
    <name type="scientific">Debaryomyces fabryi</name>
    <dbReference type="NCBI Taxonomy" id="58627"/>
    <lineage>
        <taxon>Eukaryota</taxon>
        <taxon>Fungi</taxon>
        <taxon>Dikarya</taxon>
        <taxon>Ascomycota</taxon>
        <taxon>Saccharomycotina</taxon>
        <taxon>Pichiomycetes</taxon>
        <taxon>Debaryomycetaceae</taxon>
        <taxon>Debaryomyces</taxon>
    </lineage>
</organism>
<dbReference type="GO" id="GO:0005801">
    <property type="term" value="C:cis-Golgi network"/>
    <property type="evidence" value="ECO:0007669"/>
    <property type="project" value="InterPro"/>
</dbReference>
<keyword evidence="4" id="KW-0813">Transport</keyword>
<dbReference type="GO" id="GO:0032258">
    <property type="term" value="P:cytoplasm to vacuole targeting by the Cvt pathway"/>
    <property type="evidence" value="ECO:0007669"/>
    <property type="project" value="TreeGrafter"/>
</dbReference>